<evidence type="ECO:0000313" key="1">
    <source>
        <dbReference type="EMBL" id="CAB4203551.1"/>
    </source>
</evidence>
<dbReference type="GO" id="GO:0016874">
    <property type="term" value="F:ligase activity"/>
    <property type="evidence" value="ECO:0007669"/>
    <property type="project" value="UniProtKB-KW"/>
</dbReference>
<dbReference type="EMBL" id="LR797331">
    <property type="protein sequence ID" value="CAB4203551.1"/>
    <property type="molecule type" value="Genomic_DNA"/>
</dbReference>
<organism evidence="1">
    <name type="scientific">uncultured Caudovirales phage</name>
    <dbReference type="NCBI Taxonomy" id="2100421"/>
    <lineage>
        <taxon>Viruses</taxon>
        <taxon>Duplodnaviria</taxon>
        <taxon>Heunggongvirae</taxon>
        <taxon>Uroviricota</taxon>
        <taxon>Caudoviricetes</taxon>
        <taxon>Peduoviridae</taxon>
        <taxon>Maltschvirus</taxon>
        <taxon>Maltschvirus maltsch</taxon>
    </lineage>
</organism>
<name>A0A6J5S5A6_9CAUD</name>
<accession>A0A6J5S5A6</accession>
<protein>
    <submittedName>
        <fullName evidence="1">2'-5' RNA ligase superfamily</fullName>
    </submittedName>
</protein>
<dbReference type="Pfam" id="PF13563">
    <property type="entry name" value="2_5_RNA_ligase2"/>
    <property type="match status" value="1"/>
</dbReference>
<sequence>MRLLIEALGFTGSVWFHAPLEGAALATHARTAAAVESVLGPLEDAGTPHVTVFYMGRLDKNVAADSLPKIGDDAKAAFDGQSVTVSPMPVGWFEPSEASEGRTPIIMPLDAPGFERINARLLRRLMPYTDKQQFVDFKPHASIGYLPRTMTAAEQQAVRRILVPHFEWRVPSVRFSAGDKLLKTFRLAGA</sequence>
<reference evidence="1" key="1">
    <citation type="submission" date="2020-05" db="EMBL/GenBank/DDBJ databases">
        <authorList>
            <person name="Chiriac C."/>
            <person name="Salcher M."/>
            <person name="Ghai R."/>
            <person name="Kavagutti S V."/>
        </authorList>
    </citation>
    <scope>NUCLEOTIDE SEQUENCE</scope>
</reference>
<keyword evidence="1" id="KW-0436">Ligase</keyword>
<gene>
    <name evidence="1" type="ORF">UFOVP1382_163</name>
</gene>
<dbReference type="Gene3D" id="3.90.1140.10">
    <property type="entry name" value="Cyclic phosphodiesterase"/>
    <property type="match status" value="1"/>
</dbReference>
<proteinExistence type="predicted"/>